<evidence type="ECO:0008006" key="4">
    <source>
        <dbReference type="Google" id="ProtNLM"/>
    </source>
</evidence>
<dbReference type="Proteomes" id="UP000321793">
    <property type="component" value="Unassembled WGS sequence"/>
</dbReference>
<dbReference type="Pfam" id="PF13620">
    <property type="entry name" value="CarboxypepD_reg"/>
    <property type="match status" value="1"/>
</dbReference>
<accession>A0A512SZA2</accession>
<organism evidence="2 3">
    <name type="scientific">Knoellia locipacati</name>
    <dbReference type="NCBI Taxonomy" id="882824"/>
    <lineage>
        <taxon>Bacteria</taxon>
        <taxon>Bacillati</taxon>
        <taxon>Actinomycetota</taxon>
        <taxon>Actinomycetes</taxon>
        <taxon>Micrococcales</taxon>
        <taxon>Intrasporangiaceae</taxon>
        <taxon>Knoellia</taxon>
    </lineage>
</organism>
<evidence type="ECO:0000313" key="2">
    <source>
        <dbReference type="EMBL" id="GEQ13260.1"/>
    </source>
</evidence>
<dbReference type="SUPFAM" id="SSF49452">
    <property type="entry name" value="Starch-binding domain-like"/>
    <property type="match status" value="1"/>
</dbReference>
<gene>
    <name evidence="2" type="ORF">KLO01_13070</name>
</gene>
<dbReference type="EMBL" id="BKBA01000004">
    <property type="protein sequence ID" value="GEQ13260.1"/>
    <property type="molecule type" value="Genomic_DNA"/>
</dbReference>
<feature type="signal peptide" evidence="1">
    <location>
        <begin position="1"/>
        <end position="43"/>
    </location>
</feature>
<name>A0A512SZA2_9MICO</name>
<dbReference type="RefSeq" id="WP_147063376.1">
    <property type="nucleotide sequence ID" value="NZ_BAABDN010000001.1"/>
</dbReference>
<dbReference type="OrthoDB" id="614750at2"/>
<sequence length="1013" mass="103241">MPTPVLAEPPATRASGVRRLLVLALTAVVGVVLGLASATPAQAAPQAVAAASGYTITGVVTGRDASGATVPMPDAYLYAQPKDWNDDRDIFGDVDASGRFSIDVGTPGEYTLYANCLPSAPCAATHASQYYDMAPGLGEAKTIVVSATTPTVTANVRLPRYATVKGKVTSDTGAPIAGITVESVPTSGGYPATATTDATGAYTLTKVEPGKVAITAREDWDKHNWNAEYWNGTATSTTEYPYPGPVLPEGPTVTTANFQLSPTLGFYGEAVDSAGAPIQGVRWTVFTHNEATGAWDTPQYGPLLTDDAGKFFWDTEVGGRYKVCFYDDQYGPEAPNRTTRYASRCWDNAATSDSATILTQPTSPQQRTLRVMLPVAGKSLTASEPWVSGLAQVGSPLTVQPGAWGPSGVALTYQWGWWDSSNGWTYVPIAGATGTSYTPTSDVAGKAIAVRVTGTLSGYVTTSMHSIGYAVGSGVALTSPLQLSGQPVVGQVLTANHGTPVGGAAIDYSGYEWRVDGAQSSWGNKTFTLTSDMVGKKISVRYYIRTTSPNSDTSYVATVGPVAATFGTLTAPTPTITGTATVGSVLTATPGTWGPAPVTLAYQWKRAGVAIPGATASTYTLTGSDYAKAITVTVTGTKSAYTTVAKTSAATAAVAAGTLTAPTPTISGSRTVGVTLTAVPGTWGPAPVTLAYQWFRSGVAITGATASTYKLTTTDQGKTLTVRVTGTKTGYSAVAKTSVATTTVLGALTAPTPTVTGTARVGSTLTGTAGTWGPAPVTLAYQWFRSGVAITGATASTYKLTTTDMGATLTLRVTGTKSGYTTVAKTSTATATVLGVLTTATPTISGTVKAGSTLTATAGTWGPAPVTLSYQWNRAGVAITGATASTYVLTGSDTGKAITVTVTGRKTGYAAAAKVSAATAAVVAGTLTAPTPTISGTKAVGSTLTAVPGTWGPAPVTLAYQWYRSGVAITGATSSTFALTTTDKGKTLTVRVTGSKTGYTSVARTSAATTAIP</sequence>
<proteinExistence type="predicted"/>
<dbReference type="GO" id="GO:0030246">
    <property type="term" value="F:carbohydrate binding"/>
    <property type="evidence" value="ECO:0007669"/>
    <property type="project" value="InterPro"/>
</dbReference>
<dbReference type="Gene3D" id="2.60.40.2700">
    <property type="match status" value="6"/>
</dbReference>
<comment type="caution">
    <text evidence="2">The sequence shown here is derived from an EMBL/GenBank/DDBJ whole genome shotgun (WGS) entry which is preliminary data.</text>
</comment>
<reference evidence="2 3" key="1">
    <citation type="submission" date="2019-07" db="EMBL/GenBank/DDBJ databases">
        <title>Whole genome shotgun sequence of Knoellia locipacati NBRC 109775.</title>
        <authorList>
            <person name="Hosoyama A."/>
            <person name="Uohara A."/>
            <person name="Ohji S."/>
            <person name="Ichikawa N."/>
        </authorList>
    </citation>
    <scope>NUCLEOTIDE SEQUENCE [LARGE SCALE GENOMIC DNA]</scope>
    <source>
        <strain evidence="2 3">NBRC 109775</strain>
    </source>
</reference>
<evidence type="ECO:0000313" key="3">
    <source>
        <dbReference type="Proteomes" id="UP000321793"/>
    </source>
</evidence>
<dbReference type="AlphaFoldDB" id="A0A512SZA2"/>
<keyword evidence="1" id="KW-0732">Signal</keyword>
<feature type="chain" id="PRO_5021783839" description="Alpha-amylase" evidence="1">
    <location>
        <begin position="44"/>
        <end position="1013"/>
    </location>
</feature>
<keyword evidence="3" id="KW-1185">Reference proteome</keyword>
<dbReference type="InterPro" id="IPR013784">
    <property type="entry name" value="Carb-bd-like_fold"/>
</dbReference>
<protein>
    <recommendedName>
        <fullName evidence="4">Alpha-amylase</fullName>
    </recommendedName>
</protein>
<evidence type="ECO:0000256" key="1">
    <source>
        <dbReference type="SAM" id="SignalP"/>
    </source>
</evidence>